<proteinExistence type="predicted"/>
<keyword evidence="3" id="KW-1185">Reference proteome</keyword>
<feature type="transmembrane region" description="Helical" evidence="1">
    <location>
        <begin position="42"/>
        <end position="62"/>
    </location>
</feature>
<protein>
    <recommendedName>
        <fullName evidence="4">NADH dehydrogenase subunit 6</fullName>
    </recommendedName>
</protein>
<comment type="caution">
    <text evidence="2">The sequence shown here is derived from an EMBL/GenBank/DDBJ whole genome shotgun (WGS) entry which is preliminary data.</text>
</comment>
<gene>
    <name evidence="2" type="ORF">KS407_19505</name>
</gene>
<evidence type="ECO:0000256" key="1">
    <source>
        <dbReference type="SAM" id="Phobius"/>
    </source>
</evidence>
<evidence type="ECO:0000313" key="2">
    <source>
        <dbReference type="EMBL" id="MBU9723608.1"/>
    </source>
</evidence>
<keyword evidence="1" id="KW-0472">Membrane</keyword>
<evidence type="ECO:0008006" key="4">
    <source>
        <dbReference type="Google" id="ProtNLM"/>
    </source>
</evidence>
<dbReference type="RefSeq" id="WP_088075930.1">
    <property type="nucleotide sequence ID" value="NZ_JAHQCR010000083.1"/>
</dbReference>
<name>A0ABS6JYC8_9BACI</name>
<feature type="transmembrane region" description="Helical" evidence="1">
    <location>
        <begin position="82"/>
        <end position="104"/>
    </location>
</feature>
<accession>A0ABS6JYC8</accession>
<keyword evidence="1" id="KW-0812">Transmembrane</keyword>
<sequence length="117" mass="13892">MINEATLIISLVFLILLIMASVGYLFYIIIDRFRMKKWIGTFYIIGQVLFSFLIATGIYQLILPFVDPSNLHIENLRNYSFYYVISWNAYFAVITLVFLINAIIHRVYARKKFKDEY</sequence>
<dbReference type="EMBL" id="JAHQCR010000083">
    <property type="protein sequence ID" value="MBU9723608.1"/>
    <property type="molecule type" value="Genomic_DNA"/>
</dbReference>
<reference evidence="2 3" key="1">
    <citation type="submission" date="2021-06" db="EMBL/GenBank/DDBJ databases">
        <title>Bacillus sp. RD4P76, an endophyte from a halophyte.</title>
        <authorList>
            <person name="Sun J.-Q."/>
        </authorList>
    </citation>
    <scope>NUCLEOTIDE SEQUENCE [LARGE SCALE GENOMIC DNA]</scope>
    <source>
        <strain evidence="2 3">JCM 17098</strain>
    </source>
</reference>
<evidence type="ECO:0000313" key="3">
    <source>
        <dbReference type="Proteomes" id="UP000790580"/>
    </source>
</evidence>
<organism evidence="2 3">
    <name type="scientific">Evansella alkalicola</name>
    <dbReference type="NCBI Taxonomy" id="745819"/>
    <lineage>
        <taxon>Bacteria</taxon>
        <taxon>Bacillati</taxon>
        <taxon>Bacillota</taxon>
        <taxon>Bacilli</taxon>
        <taxon>Bacillales</taxon>
        <taxon>Bacillaceae</taxon>
        <taxon>Evansella</taxon>
    </lineage>
</organism>
<dbReference type="Proteomes" id="UP000790580">
    <property type="component" value="Unassembled WGS sequence"/>
</dbReference>
<keyword evidence="1" id="KW-1133">Transmembrane helix</keyword>
<feature type="transmembrane region" description="Helical" evidence="1">
    <location>
        <begin position="6"/>
        <end position="30"/>
    </location>
</feature>